<evidence type="ECO:0000256" key="2">
    <source>
        <dbReference type="SAM" id="MobiDB-lite"/>
    </source>
</evidence>
<feature type="domain" description="DUF1542" evidence="4">
    <location>
        <begin position="1414"/>
        <end position="1488"/>
    </location>
</feature>
<dbReference type="InterPro" id="IPR011439">
    <property type="entry name" value="DUF1542"/>
</dbReference>
<feature type="region of interest" description="Disordered" evidence="2">
    <location>
        <begin position="2095"/>
        <end position="2114"/>
    </location>
</feature>
<feature type="region of interest" description="Disordered" evidence="2">
    <location>
        <begin position="1806"/>
        <end position="1829"/>
    </location>
</feature>
<name>A0ABC9VMQ1_LACAM</name>
<accession>A0ABC9VMQ1</accession>
<dbReference type="SUPFAM" id="SSF46997">
    <property type="entry name" value="Bacterial immunoglobulin/albumin-binding domains"/>
    <property type="match status" value="5"/>
</dbReference>
<dbReference type="InterPro" id="IPR009063">
    <property type="entry name" value="Ig/albumin-bd_sf"/>
</dbReference>
<dbReference type="RefSeq" id="WP_353302761.1">
    <property type="nucleotide sequence ID" value="NZ_BAAAAK010000007.1"/>
</dbReference>
<feature type="coiled-coil region" evidence="1">
    <location>
        <begin position="1585"/>
        <end position="1612"/>
    </location>
</feature>
<sequence length="2257" mass="236870">MQEVSVDQKANTAQLEKKAPASAVKEEKTVADPTPAKERNATSKQDSASAQTSQPAVDSVKQNAKKTQQVGNDKAALATTITLNEPKSSVVELTKSKATVQDENSTTVVTSAKGLIDAIQKGTANTINIGANIDLGTISSYSSYTNTNISNKRNIIIQSVAGKHCTVDFNGYGFNMYSSDYGVTFKNLDLYGRSYYGIVRSAGSYTFDNVNYTGSELIYTDPGYNTTVNFDGNVTAHSVGSYTTPLNSRSSQKSQGGDTQQVIQFAGGTKNTITINFNSGSNVTLTTTNSNVVEVDKGTTTINVKNGAQVSLNPHTQIFTEQHRMRMDGIARGIASDGNTTLNIDQGGNLDINLTKNTKDWYLSGALYLNSGATINVNGNLNINSNGKPYYRSQGWDDPVYINGKATINVKGGSFKVNATNMGDYKGSIVTSNGTTKIAINPHGTFDVTGDGAKATGVSLGNGSTFTSTQPELFNISMPDGATAIKNGKVQFNGVKTSADSQPIGEIDITYATSDGTPKVTKVTSYDEATTTATRTAGNNAKNKINLVAAGKEVDLKDIMFTKDADGNYIMSGIANTADNNGAYVYISVNGTVHQVAPTDSQTLYTVGPTGGPTSSQVPYTAETGADGEFSVNLGKLKDTDQVSLYAAKDFVTSDKDTKTVSEWMTSFYRDQLQKLVDEAPTVEGGSNYINATDSLKTAYTNAISDGSALLQNPSATSEQLEAAATAITTAKTALNGDLNKVKQDLQAAVDAAPDFENTSATYYNAASAKQQAYSTAISAGSDALKAQNPTVESLTDALNKINDAKAALDGQPTNKQALQAAVNNSKDVKDSNNYANADQNAKTAYDNAVTAAQGVLGNSNATQAQVTQALQDLNTANDNLNGDAKTEAANRQALEDAVKEAPTVEKTDSKYYNGTEKAQDDYKNAVSEGQKVLDNANATADQIKTALDNINAAKGALDGDPTNKTILQNSVDNAVDLDKSNADAQAKKDYTDALNKAKQVLAYPNASQQAVNEANAALTNAKTALDNSSALQNAKDALQRAVDAKSTTEKTPAYYNAASAKQQAYNTAISAGSDALKAQNPTVESLTTALNKINDAKAALDGKATDTSKLKAAVDNANTVKASNDYKDASADDQKQYDDAVKAGQQLLDPTTAPSPLTQADVDRAAKAITDAQSALTTSATTNVKDAKGKATADLTNAVDASKKAIDQDTNLTEDERNAAKAQVDSDASAAKEAINKATTNDAVTSAATAGKVTIDKTVANAAIDNAAAGKNKAIDGSSLTDEEKNGIKDQVAQAVKTAKDIISAADTEQAVTTAQKNGVAAIDGIKVPTESATKTAADKAIDEALANKQAEINKSTTLTDEEKANLNQQAQNAANTAKQNIANAKTDSAVATAQENGVAAIDGIKVPTESATKTAADKAIDEALANKQAEINKSTTLTDEEKANLNQQAQNAANTAKQNIANAKTDSAVATAQDNGVAAIDGIKVSANSTAKDQAKSNITDAADKAKQTIDQDNNLTNDQKQAAKAQVDADAKTAQEAINKATTNDDVTSATNTGKLAIDKAVANAAIDNAVAGKKAEISNAKDLSSDDVKALNNEVDQAANDAKNAISSATTEKAVKTAQTDGVDKINAIDVATTAAKDKAKSDIDQTANDAKKAIDDNKDLTDDQKTAAKDQIDQDATKAKDNINNAKTDKDVEDANNAGQLAIAKDGAKAAIQGALNKKLNEIDSASALTSDEKAKLTNDANTAATNANKAIDAATTPIEVTSAQTAGIQDIENVKVPAESTTKDQAKSNITDAADKAKQTIDQDNNLTNDQKQAAKDQVDTDAKNAQDAIDNAKTDADVNNAADNGKIAIDKTVADAAIDNAVAGKIKDVKAPLTTDEQKTLTDLIKETGENAKQNIANATTPAEVTIAQDAGVNAIDQINVPTTSPVKDAADKAIDEALKNKTAAINKADNITDQEKHSLIDKVNKAADDATSAIKNATTDNAVKDAETKGLNEINGVTIPTLAEKQQAANVAIDQAAKAKKAEIAKALQAGNIDQAKADSLNTEVDNDVTNAMKAIANATTNAAVVVAQNDGIHKIKAIKVPSSTYNPDITNNTSTGSGDTDSTSTKPAEEATLKLILTHNAYIYNKDYQITYKDNKRVVLKKGTQIIALDNGKKYLIKGKEFYRIGDNQYVKVSNTISYYYLVHNSFLYNKHGKTIKRNGKRILVRKGVRLEANKVKVVKINGKKFYKVGKSTYIKFRNVKLIISPNN</sequence>
<dbReference type="Gene3D" id="1.20.120.1850">
    <property type="entry name" value="Ebh helix bundles repeating unit (S and A modules)"/>
    <property type="match status" value="4"/>
</dbReference>
<feature type="compositionally biased region" description="Low complexity" evidence="2">
    <location>
        <begin position="2099"/>
        <end position="2114"/>
    </location>
</feature>
<feature type="compositionally biased region" description="Basic and acidic residues" evidence="2">
    <location>
        <begin position="15"/>
        <end position="41"/>
    </location>
</feature>
<evidence type="ECO:0008006" key="7">
    <source>
        <dbReference type="Google" id="ProtNLM"/>
    </source>
</evidence>
<feature type="domain" description="DUF1542" evidence="4">
    <location>
        <begin position="1563"/>
        <end position="1638"/>
    </location>
</feature>
<proteinExistence type="predicted"/>
<gene>
    <name evidence="5" type="ORF">LATKL145_08580</name>
</gene>
<organism evidence="5 6">
    <name type="scientific">Lactobacillus amylovorus subsp. animalium</name>
    <dbReference type="NCBI Taxonomy" id="3378536"/>
    <lineage>
        <taxon>Bacteria</taxon>
        <taxon>Bacillati</taxon>
        <taxon>Bacillota</taxon>
        <taxon>Bacilli</taxon>
        <taxon>Lactobacillales</taxon>
        <taxon>Lactobacillaceae</taxon>
        <taxon>Lactobacillus</taxon>
    </lineage>
</organism>
<feature type="domain" description="S-layer protein C-terminal" evidence="3">
    <location>
        <begin position="2191"/>
        <end position="2245"/>
    </location>
</feature>
<protein>
    <recommendedName>
        <fullName evidence="7">DUF1542 domain-containing protein</fullName>
    </recommendedName>
</protein>
<dbReference type="Proteomes" id="UP001437574">
    <property type="component" value="Unassembled WGS sequence"/>
</dbReference>
<reference evidence="5 6" key="1">
    <citation type="journal article" date="2024" name="Int. J. Syst. Evol. Microbiol.">
        <title>Proposal of Lactobacillus amylovorus subsp. animalis subsp. nov. and an emended description of Lactobacillus amylovorus.</title>
        <authorList>
            <person name="Yamane K."/>
            <person name="Tanizawa Y."/>
            <person name="Kobayashi H."/>
            <person name="Kamizono T."/>
            <person name="Kojima Y."/>
            <person name="Takagi H."/>
            <person name="Tohno M."/>
        </authorList>
    </citation>
    <scope>NUCLEOTIDE SEQUENCE [LARGE SCALE GENOMIC DNA]</scope>
    <source>
        <strain evidence="5 6">TKL145</strain>
    </source>
</reference>
<evidence type="ECO:0000259" key="4">
    <source>
        <dbReference type="Pfam" id="PF07564"/>
    </source>
</evidence>
<evidence type="ECO:0000259" key="3">
    <source>
        <dbReference type="Pfam" id="PF03217"/>
    </source>
</evidence>
<feature type="region of interest" description="Disordered" evidence="2">
    <location>
        <begin position="1"/>
        <end position="72"/>
    </location>
</feature>
<dbReference type="Pfam" id="PF03217">
    <property type="entry name" value="SlpA"/>
    <property type="match status" value="2"/>
</dbReference>
<reference evidence="6" key="2">
    <citation type="submission" date="2024-01" db="EMBL/GenBank/DDBJ databases">
        <title>Draft genome sequence of Lactobacillus amylovorus strain TKL145.</title>
        <authorList>
            <person name="Tohno M."/>
            <person name="Tanizawa Y."/>
        </authorList>
    </citation>
    <scope>NUCLEOTIDE SEQUENCE [LARGE SCALE GENOMIC DNA]</scope>
    <source>
        <strain evidence="6">TKL145</strain>
    </source>
</reference>
<dbReference type="Pfam" id="PF07564">
    <property type="entry name" value="DUF1542"/>
    <property type="match status" value="8"/>
</dbReference>
<dbReference type="EMBL" id="BAAAAK010000007">
    <property type="protein sequence ID" value="GAA0042448.1"/>
    <property type="molecule type" value="Genomic_DNA"/>
</dbReference>
<evidence type="ECO:0000313" key="5">
    <source>
        <dbReference type="EMBL" id="GAA0042448.1"/>
    </source>
</evidence>
<feature type="domain" description="DUF1542" evidence="4">
    <location>
        <begin position="1934"/>
        <end position="2009"/>
    </location>
</feature>
<dbReference type="Gene3D" id="1.20.1270.70">
    <property type="entry name" value="Designed single chain three-helix bundle"/>
    <property type="match status" value="1"/>
</dbReference>
<feature type="domain" description="DUF1542" evidence="4">
    <location>
        <begin position="1335"/>
        <end position="1410"/>
    </location>
</feature>
<dbReference type="Gene3D" id="1.20.5.420">
    <property type="entry name" value="Immunoglobulin FC, subunit C"/>
    <property type="match status" value="2"/>
</dbReference>
<feature type="compositionally biased region" description="Basic and acidic residues" evidence="2">
    <location>
        <begin position="1819"/>
        <end position="1829"/>
    </location>
</feature>
<dbReference type="InterPro" id="IPR024968">
    <property type="entry name" value="SlpA_C_lactobacillus"/>
</dbReference>
<dbReference type="Pfam" id="PF07554">
    <property type="entry name" value="FIVAR"/>
    <property type="match status" value="7"/>
</dbReference>
<feature type="compositionally biased region" description="Basic and acidic residues" evidence="2">
    <location>
        <begin position="1666"/>
        <end position="1686"/>
    </location>
</feature>
<feature type="domain" description="S-layer protein C-terminal" evidence="3">
    <location>
        <begin position="2122"/>
        <end position="2183"/>
    </location>
</feature>
<feature type="domain" description="DUF1542" evidence="4">
    <location>
        <begin position="2013"/>
        <end position="2090"/>
    </location>
</feature>
<feature type="compositionally biased region" description="Polar residues" evidence="2">
    <location>
        <begin position="42"/>
        <end position="71"/>
    </location>
</feature>
<comment type="caution">
    <text evidence="5">The sequence shown here is derived from an EMBL/GenBank/DDBJ whole genome shotgun (WGS) entry which is preliminary data.</text>
</comment>
<feature type="domain" description="DUF1542" evidence="4">
    <location>
        <begin position="1640"/>
        <end position="1710"/>
    </location>
</feature>
<evidence type="ECO:0000256" key="1">
    <source>
        <dbReference type="SAM" id="Coils"/>
    </source>
</evidence>
<feature type="region of interest" description="Disordered" evidence="2">
    <location>
        <begin position="1666"/>
        <end position="1690"/>
    </location>
</feature>
<keyword evidence="1" id="KW-0175">Coiled coil</keyword>
<feature type="domain" description="DUF1542" evidence="4">
    <location>
        <begin position="1258"/>
        <end position="1331"/>
    </location>
</feature>
<evidence type="ECO:0000313" key="6">
    <source>
        <dbReference type="Proteomes" id="UP001437574"/>
    </source>
</evidence>
<feature type="domain" description="DUF1542" evidence="4">
    <location>
        <begin position="1788"/>
        <end position="1860"/>
    </location>
</feature>
<feature type="compositionally biased region" description="Polar residues" evidence="2">
    <location>
        <begin position="1808"/>
        <end position="1818"/>
    </location>
</feature>